<dbReference type="AlphaFoldDB" id="A6G3Y1"/>
<dbReference type="RefSeq" id="WP_006971430.1">
    <property type="nucleotide sequence ID" value="NZ_ABCS01000019.1"/>
</dbReference>
<evidence type="ECO:0000313" key="2">
    <source>
        <dbReference type="Proteomes" id="UP000005801"/>
    </source>
</evidence>
<dbReference type="Proteomes" id="UP000005801">
    <property type="component" value="Unassembled WGS sequence"/>
</dbReference>
<dbReference type="EMBL" id="ABCS01000019">
    <property type="protein sequence ID" value="EDM79518.1"/>
    <property type="molecule type" value="Genomic_DNA"/>
</dbReference>
<name>A6G3Y1_9BACT</name>
<dbReference type="OrthoDB" id="5514539at2"/>
<proteinExistence type="predicted"/>
<reference evidence="1 2" key="1">
    <citation type="submission" date="2007-06" db="EMBL/GenBank/DDBJ databases">
        <authorList>
            <person name="Shimkets L."/>
            <person name="Ferriera S."/>
            <person name="Johnson J."/>
            <person name="Kravitz S."/>
            <person name="Beeson K."/>
            <person name="Sutton G."/>
            <person name="Rogers Y.-H."/>
            <person name="Friedman R."/>
            <person name="Frazier M."/>
            <person name="Venter J.C."/>
        </authorList>
    </citation>
    <scope>NUCLEOTIDE SEQUENCE [LARGE SCALE GENOMIC DNA]</scope>
    <source>
        <strain evidence="1 2">SIR-1</strain>
    </source>
</reference>
<protein>
    <submittedName>
        <fullName evidence="1">Uncharacterized protein</fullName>
    </submittedName>
</protein>
<gene>
    <name evidence="1" type="ORF">PPSIR1_35367</name>
</gene>
<comment type="caution">
    <text evidence="1">The sequence shown here is derived from an EMBL/GenBank/DDBJ whole genome shotgun (WGS) entry which is preliminary data.</text>
</comment>
<dbReference type="STRING" id="391625.PPSIR1_35367"/>
<organism evidence="1 2">
    <name type="scientific">Plesiocystis pacifica SIR-1</name>
    <dbReference type="NCBI Taxonomy" id="391625"/>
    <lineage>
        <taxon>Bacteria</taxon>
        <taxon>Pseudomonadati</taxon>
        <taxon>Myxococcota</taxon>
        <taxon>Polyangia</taxon>
        <taxon>Nannocystales</taxon>
        <taxon>Nannocystaceae</taxon>
        <taxon>Plesiocystis</taxon>
    </lineage>
</organism>
<keyword evidence="2" id="KW-1185">Reference proteome</keyword>
<accession>A6G3Y1</accession>
<evidence type="ECO:0000313" key="1">
    <source>
        <dbReference type="EMBL" id="EDM79518.1"/>
    </source>
</evidence>
<sequence>MNERSLHSSLAGFEVVESNDRFDIGLDPSQAVMVMRRKPVGSFNALDVVMMLRGVTPLMDDPAHWGVLFDSREAIGRSDSDFEHESRRMRTYLLETFARLAILVRSAAGVMQVRRLSTKLHDERLGVFREPARARAFAAGRVRSNADPSA</sequence>